<accession>A0A1B7MV68</accession>
<protein>
    <submittedName>
        <fullName evidence="2">Uncharacterized protein</fullName>
    </submittedName>
</protein>
<sequence>MVTKAYILSQVATSPVLTDATPATFNTFDGQPEVFFKAAVVPLLLMSAMPGVMGEYEDVGGVGVAVPLLTVPAVAVWGVALEGISDSDEESAAIAFACAIFVLSDDLLSVKGLVKLTAAIWDATPDTDGTNCDVEAPLATLPFAGLVVETASPEGVPSAGFAGVLGASMLTGRLADFPDVAGSAAIAELSKGPLPVAGTLGVSMMTGRLVDFSDVAGAAALPEISECVLAAGFDGVPGASMVGLLVEVPDIVGAVVLPGLREGVSCGESEEDTGRGSGLTGLLAGTSVGAVVEGPVVGASALWLLDVEGCSGMTPGLEEVVVPVMLPLPPVSPKVLEEQLPSRRAMSRPDERPNS</sequence>
<dbReference type="Proteomes" id="UP000092154">
    <property type="component" value="Unassembled WGS sequence"/>
</dbReference>
<reference evidence="2 3" key="1">
    <citation type="submission" date="2016-06" db="EMBL/GenBank/DDBJ databases">
        <title>Comparative genomics of the ectomycorrhizal sister species Rhizopogon vinicolor and Rhizopogon vesiculosus (Basidiomycota: Boletales) reveals a divergence of the mating type B locus.</title>
        <authorList>
            <consortium name="DOE Joint Genome Institute"/>
            <person name="Mujic A.B."/>
            <person name="Kuo A."/>
            <person name="Tritt A."/>
            <person name="Lipzen A."/>
            <person name="Chen C."/>
            <person name="Johnson J."/>
            <person name="Sharma A."/>
            <person name="Barry K."/>
            <person name="Grigoriev I.V."/>
            <person name="Spatafora J.W."/>
        </authorList>
    </citation>
    <scope>NUCLEOTIDE SEQUENCE [LARGE SCALE GENOMIC DNA]</scope>
    <source>
        <strain evidence="2 3">AM-OR11-026</strain>
    </source>
</reference>
<dbReference type="EMBL" id="KV448416">
    <property type="protein sequence ID" value="OAX36447.1"/>
    <property type="molecule type" value="Genomic_DNA"/>
</dbReference>
<dbReference type="AlphaFoldDB" id="A0A1B7MV68"/>
<evidence type="ECO:0000313" key="2">
    <source>
        <dbReference type="EMBL" id="OAX36447.1"/>
    </source>
</evidence>
<evidence type="ECO:0000256" key="1">
    <source>
        <dbReference type="SAM" id="MobiDB-lite"/>
    </source>
</evidence>
<feature type="region of interest" description="Disordered" evidence="1">
    <location>
        <begin position="335"/>
        <end position="355"/>
    </location>
</feature>
<dbReference type="InParanoid" id="A0A1B7MV68"/>
<name>A0A1B7MV68_9AGAM</name>
<evidence type="ECO:0000313" key="3">
    <source>
        <dbReference type="Proteomes" id="UP000092154"/>
    </source>
</evidence>
<proteinExistence type="predicted"/>
<keyword evidence="3" id="KW-1185">Reference proteome</keyword>
<organism evidence="2 3">
    <name type="scientific">Rhizopogon vinicolor AM-OR11-026</name>
    <dbReference type="NCBI Taxonomy" id="1314800"/>
    <lineage>
        <taxon>Eukaryota</taxon>
        <taxon>Fungi</taxon>
        <taxon>Dikarya</taxon>
        <taxon>Basidiomycota</taxon>
        <taxon>Agaricomycotina</taxon>
        <taxon>Agaricomycetes</taxon>
        <taxon>Agaricomycetidae</taxon>
        <taxon>Boletales</taxon>
        <taxon>Suillineae</taxon>
        <taxon>Rhizopogonaceae</taxon>
        <taxon>Rhizopogon</taxon>
    </lineage>
</organism>
<gene>
    <name evidence="2" type="ORF">K503DRAFT_298911</name>
</gene>